<dbReference type="Proteomes" id="UP000006546">
    <property type="component" value="Chromosome"/>
</dbReference>
<dbReference type="AlphaFoldDB" id="F4LNJ5"/>
<reference evidence="2" key="1">
    <citation type="submission" date="2011-04" db="EMBL/GenBank/DDBJ databases">
        <title>The complete genome of Treponema brennaborense DSM 12168.</title>
        <authorList>
            <person name="Lucas S."/>
            <person name="Han J."/>
            <person name="Lapidus A."/>
            <person name="Bruce D."/>
            <person name="Goodwin L."/>
            <person name="Pitluck S."/>
            <person name="Peters L."/>
            <person name="Kyrpides N."/>
            <person name="Mavromatis K."/>
            <person name="Ivanova N."/>
            <person name="Mikhailova N."/>
            <person name="Pagani I."/>
            <person name="Teshima H."/>
            <person name="Detter J.C."/>
            <person name="Tapia R."/>
            <person name="Han C."/>
            <person name="Land M."/>
            <person name="Hauser L."/>
            <person name="Markowitz V."/>
            <person name="Cheng J.-F."/>
            <person name="Hugenholtz P."/>
            <person name="Woyke T."/>
            <person name="Wu D."/>
            <person name="Gronow S."/>
            <person name="Wellnitz S."/>
            <person name="Brambilla E."/>
            <person name="Klenk H.-P."/>
            <person name="Eisen J.A."/>
        </authorList>
    </citation>
    <scope>NUCLEOTIDE SEQUENCE [LARGE SCALE GENOMIC DNA]</scope>
    <source>
        <strain evidence="2">DSM 12168 / CIP 105900 / DD5/3</strain>
    </source>
</reference>
<dbReference type="STRING" id="906968.Trebr_0404"/>
<evidence type="ECO:0000313" key="1">
    <source>
        <dbReference type="EMBL" id="AEE15849.1"/>
    </source>
</evidence>
<sequence length="237" mass="27509">MSKNRKKAIAVIVEGLSDKVSLESIFENYFENSSVKVAVMYCDITTEPNPITMTDPTPGDIISIISKRITDSLAIDRIRFPTDVERIIHIIDTDGAFISPEYVMEGTNNKIQYTENEIITNSRNQIEERNKAKRLIVQKLCKLQKIFDIPYQIFFFSRNLEHVLHNKIENLTDEDKKNLSNSFDDKYGEKKDLKSFLDFINDTNFAVPGTYSETWVFILKDKNSLKRYSNLNLLFKD</sequence>
<keyword evidence="2" id="KW-1185">Reference proteome</keyword>
<gene>
    <name evidence="1" type="ordered locus">Trebr_0404</name>
</gene>
<dbReference type="OrthoDB" id="2110614at2"/>
<dbReference type="HOGENOM" id="CLU_099787_0_0_12"/>
<dbReference type="KEGG" id="tbe:Trebr_0404"/>
<evidence type="ECO:0000313" key="2">
    <source>
        <dbReference type="Proteomes" id="UP000006546"/>
    </source>
</evidence>
<protein>
    <submittedName>
        <fullName evidence="1">Uncharacterized protein</fullName>
    </submittedName>
</protein>
<dbReference type="RefSeq" id="WP_013757568.1">
    <property type="nucleotide sequence ID" value="NC_015500.1"/>
</dbReference>
<organism evidence="1 2">
    <name type="scientific">Treponema brennaborense (strain DSM 12168 / CIP 105900 / DD5/3)</name>
    <dbReference type="NCBI Taxonomy" id="906968"/>
    <lineage>
        <taxon>Bacteria</taxon>
        <taxon>Pseudomonadati</taxon>
        <taxon>Spirochaetota</taxon>
        <taxon>Spirochaetia</taxon>
        <taxon>Spirochaetales</taxon>
        <taxon>Treponemataceae</taxon>
        <taxon>Treponema</taxon>
    </lineage>
</organism>
<proteinExistence type="predicted"/>
<name>F4LNJ5_TREBD</name>
<dbReference type="eggNOG" id="ENOG5031I16">
    <property type="taxonomic scope" value="Bacteria"/>
</dbReference>
<dbReference type="EMBL" id="CP002696">
    <property type="protein sequence ID" value="AEE15849.1"/>
    <property type="molecule type" value="Genomic_DNA"/>
</dbReference>
<accession>F4LNJ5</accession>